<gene>
    <name evidence="2 3" type="primary">larC</name>
    <name evidence="3" type="ORF">IQ251_19295</name>
</gene>
<dbReference type="Proteomes" id="UP000598360">
    <property type="component" value="Unassembled WGS sequence"/>
</dbReference>
<dbReference type="InterPro" id="IPR002822">
    <property type="entry name" value="Ni_insertion"/>
</dbReference>
<dbReference type="Pfam" id="PF01969">
    <property type="entry name" value="Ni_insertion"/>
    <property type="match status" value="1"/>
</dbReference>
<dbReference type="Gene3D" id="3.30.70.1380">
    <property type="entry name" value="Transcriptional regulatory protein pf0864 domain like"/>
    <property type="match status" value="1"/>
</dbReference>
<dbReference type="GO" id="GO:0016151">
    <property type="term" value="F:nickel cation binding"/>
    <property type="evidence" value="ECO:0007669"/>
    <property type="project" value="UniProtKB-UniRule"/>
</dbReference>
<comment type="similarity">
    <text evidence="2">Belongs to the LarC family.</text>
</comment>
<dbReference type="GO" id="GO:0051604">
    <property type="term" value="P:protein maturation"/>
    <property type="evidence" value="ECO:0007669"/>
    <property type="project" value="UniProtKB-UniRule"/>
</dbReference>
<evidence type="ECO:0000313" key="4">
    <source>
        <dbReference type="Proteomes" id="UP000598360"/>
    </source>
</evidence>
<dbReference type="RefSeq" id="WP_193930487.1">
    <property type="nucleotide sequence ID" value="NZ_JADEYC010000046.1"/>
</dbReference>
<dbReference type="AlphaFoldDB" id="A0A929BDY9"/>
<dbReference type="PANTHER" id="PTHR36566">
    <property type="entry name" value="NICKEL INSERTION PROTEIN-RELATED"/>
    <property type="match status" value="1"/>
</dbReference>
<keyword evidence="4" id="KW-1185">Reference proteome</keyword>
<proteinExistence type="inferred from homology"/>
<comment type="function">
    <text evidence="2">Involved in the biosynthesis of a nickel-pincer cofactor ((SCS)Ni(II) pincer complex). Binds Ni(2+), and functions in nickel delivery to pyridinium-3,5-bisthiocarboxylic acid mononucleotide (P2TMN), to form the mature cofactor. Is thus probably required for the activation of nickel-pincer cofactor-dependent enzymes.</text>
</comment>
<keyword evidence="1 2" id="KW-0533">Nickel</keyword>
<comment type="caution">
    <text evidence="3">The sequence shown here is derived from an EMBL/GenBank/DDBJ whole genome shotgun (WGS) entry which is preliminary data.</text>
</comment>
<accession>A0A929BDY9</accession>
<evidence type="ECO:0000313" key="3">
    <source>
        <dbReference type="EMBL" id="MBE9376600.1"/>
    </source>
</evidence>
<reference evidence="3" key="1">
    <citation type="submission" date="2020-10" db="EMBL/GenBank/DDBJ databases">
        <title>Diversity and distribution of actinomycetes associated with coral in the coast of Hainan.</title>
        <authorList>
            <person name="Li F."/>
        </authorList>
    </citation>
    <scope>NUCLEOTIDE SEQUENCE</scope>
    <source>
        <strain evidence="3">HNM0983</strain>
    </source>
</reference>
<sequence length="386" mass="39368">MILWLNPATGVSGDMLLGALLGLGAPLDRVRAAVEATGLRGWSLAAEQVGTGGISATRAVIGTDDDRTARTAADLLDRVRRARPEPVADLAAEAVRAIAGTEAALHGQDPDQVHLHEIGGLDTVLDTVGTAAALHALGVRQVHSAPLALGTGTVRCAHGVLPAPAPATTELLRGAVVRGCDLDGETVTPTGAALLRAAGTSYAPPPPMTVVGTARGAGTREFADRPNALTAVLGEPVGEPAGAMAMLETTVDDVPGEILGHVLESALQRGAADAWTSPAGMKKSRPGCVLHVLCDPALEPELTELLLAETGTLGVRSHRVHRSPAPRTTSAVLVGGHRVRVKQGPWHAKPEHDDVVAAADALGVPARAVAERALRGFTDRAGTGPG</sequence>
<evidence type="ECO:0000256" key="2">
    <source>
        <dbReference type="HAMAP-Rule" id="MF_01074"/>
    </source>
</evidence>
<keyword evidence="2" id="KW-0456">Lyase</keyword>
<dbReference type="PANTHER" id="PTHR36566:SF1">
    <property type="entry name" value="PYRIDINIUM-3,5-BISTHIOCARBOXYLIC ACID MONONUCLEOTIDE NICKEL INSERTION PROTEIN"/>
    <property type="match status" value="1"/>
</dbReference>
<dbReference type="HAMAP" id="MF_01074">
    <property type="entry name" value="LarC"/>
    <property type="match status" value="1"/>
</dbReference>
<dbReference type="EMBL" id="JADEYC010000046">
    <property type="protein sequence ID" value="MBE9376600.1"/>
    <property type="molecule type" value="Genomic_DNA"/>
</dbReference>
<evidence type="ECO:0000256" key="1">
    <source>
        <dbReference type="ARBA" id="ARBA00022596"/>
    </source>
</evidence>
<dbReference type="EC" id="4.99.1.12" evidence="2"/>
<dbReference type="NCBIfam" id="TIGR00299">
    <property type="entry name" value="nickel pincer cofactor biosynthesis protein LarC"/>
    <property type="match status" value="1"/>
</dbReference>
<dbReference type="GO" id="GO:0016829">
    <property type="term" value="F:lyase activity"/>
    <property type="evidence" value="ECO:0007669"/>
    <property type="project" value="UniProtKB-UniRule"/>
</dbReference>
<protein>
    <recommendedName>
        <fullName evidence="2">Pyridinium-3,5-bisthiocarboxylic acid mononucleotide nickel insertion protein</fullName>
        <shortName evidence="2">P2TMN nickel insertion protein</shortName>
        <ecNumber evidence="2">4.99.1.12</ecNumber>
    </recommendedName>
    <alternativeName>
        <fullName evidence="2">Nickel-pincer cofactor biosynthesis protein LarC</fullName>
    </alternativeName>
</protein>
<organism evidence="3 4">
    <name type="scientific">Saccharopolyspora montiporae</name>
    <dbReference type="NCBI Taxonomy" id="2781240"/>
    <lineage>
        <taxon>Bacteria</taxon>
        <taxon>Bacillati</taxon>
        <taxon>Actinomycetota</taxon>
        <taxon>Actinomycetes</taxon>
        <taxon>Pseudonocardiales</taxon>
        <taxon>Pseudonocardiaceae</taxon>
        <taxon>Saccharopolyspora</taxon>
    </lineage>
</organism>
<name>A0A929BDY9_9PSEU</name>
<comment type="catalytic activity">
    <reaction evidence="2">
        <text>Ni(II)-pyridinium-3,5-bisthiocarboxylate mononucleotide = pyridinium-3,5-bisthiocarboxylate mononucleotide + Ni(2+)</text>
        <dbReference type="Rhea" id="RHEA:54784"/>
        <dbReference type="ChEBI" id="CHEBI:49786"/>
        <dbReference type="ChEBI" id="CHEBI:137372"/>
        <dbReference type="ChEBI" id="CHEBI:137373"/>
        <dbReference type="EC" id="4.99.1.12"/>
    </reaction>
</comment>